<comment type="pathway">
    <text evidence="4">Lipid metabolism.</text>
</comment>
<keyword evidence="22" id="KW-1185">Reference proteome</keyword>
<dbReference type="PANTHER" id="PTHR46382:SF1">
    <property type="entry name" value="PHOSPHATIDATE CYTIDYLYLTRANSFERASE"/>
    <property type="match status" value="1"/>
</dbReference>
<accession>A0A975S7J5</accession>
<reference evidence="21" key="1">
    <citation type="submission" date="2021-06" db="EMBL/GenBank/DDBJ databases">
        <title>Novel species in genus Arthrobacter.</title>
        <authorList>
            <person name="Zhang G."/>
        </authorList>
    </citation>
    <scope>NUCLEOTIDE SEQUENCE</scope>
    <source>
        <strain evidence="21">Zg-ZUI122</strain>
    </source>
</reference>
<evidence type="ECO:0000256" key="19">
    <source>
        <dbReference type="SAM" id="MobiDB-lite"/>
    </source>
</evidence>
<feature type="region of interest" description="Disordered" evidence="19">
    <location>
        <begin position="1"/>
        <end position="58"/>
    </location>
</feature>
<evidence type="ECO:0000256" key="16">
    <source>
        <dbReference type="ARBA" id="ARBA00023209"/>
    </source>
</evidence>
<evidence type="ECO:0000256" key="18">
    <source>
        <dbReference type="RuleBase" id="RU003938"/>
    </source>
</evidence>
<feature type="transmembrane region" description="Helical" evidence="20">
    <location>
        <begin position="192"/>
        <end position="211"/>
    </location>
</feature>
<keyword evidence="12 18" id="KW-0548">Nucleotidyltransferase</keyword>
<feature type="transmembrane region" description="Helical" evidence="20">
    <location>
        <begin position="164"/>
        <end position="186"/>
    </location>
</feature>
<evidence type="ECO:0000256" key="11">
    <source>
        <dbReference type="ARBA" id="ARBA00022692"/>
    </source>
</evidence>
<name>A0A975S7J5_9MICC</name>
<evidence type="ECO:0000256" key="15">
    <source>
        <dbReference type="ARBA" id="ARBA00023136"/>
    </source>
</evidence>
<evidence type="ECO:0000256" key="1">
    <source>
        <dbReference type="ARBA" id="ARBA00001698"/>
    </source>
</evidence>
<evidence type="ECO:0000256" key="9">
    <source>
        <dbReference type="ARBA" id="ARBA00022516"/>
    </source>
</evidence>
<evidence type="ECO:0000256" key="10">
    <source>
        <dbReference type="ARBA" id="ARBA00022679"/>
    </source>
</evidence>
<keyword evidence="10 18" id="KW-0808">Transferase</keyword>
<dbReference type="AlphaFoldDB" id="A0A975S7J5"/>
<keyword evidence="17" id="KW-1208">Phospholipid metabolism</keyword>
<evidence type="ECO:0000256" key="17">
    <source>
        <dbReference type="ARBA" id="ARBA00023264"/>
    </source>
</evidence>
<proteinExistence type="inferred from homology"/>
<comment type="subcellular location">
    <subcellularLocation>
        <location evidence="2">Cell membrane</location>
        <topology evidence="2">Multi-pass membrane protein</topology>
    </subcellularLocation>
</comment>
<keyword evidence="8" id="KW-1003">Cell membrane</keyword>
<evidence type="ECO:0000256" key="8">
    <source>
        <dbReference type="ARBA" id="ARBA00022475"/>
    </source>
</evidence>
<comment type="similarity">
    <text evidence="5 18">Belongs to the CDS family.</text>
</comment>
<keyword evidence="14" id="KW-0443">Lipid metabolism</keyword>
<evidence type="ECO:0000256" key="14">
    <source>
        <dbReference type="ARBA" id="ARBA00023098"/>
    </source>
</evidence>
<comment type="pathway">
    <text evidence="3 18">Phospholipid metabolism; CDP-diacylglycerol biosynthesis; CDP-diacylglycerol from sn-glycerol 3-phosphate: step 3/3.</text>
</comment>
<keyword evidence="15 20" id="KW-0472">Membrane</keyword>
<evidence type="ECO:0000256" key="20">
    <source>
        <dbReference type="SAM" id="Phobius"/>
    </source>
</evidence>
<keyword evidence="16" id="KW-0594">Phospholipid biosynthesis</keyword>
<feature type="compositionally biased region" description="Low complexity" evidence="19">
    <location>
        <begin position="49"/>
        <end position="58"/>
    </location>
</feature>
<evidence type="ECO:0000256" key="4">
    <source>
        <dbReference type="ARBA" id="ARBA00005189"/>
    </source>
</evidence>
<dbReference type="EMBL" id="CP076456">
    <property type="protein sequence ID" value="QWQ37277.1"/>
    <property type="molecule type" value="Genomic_DNA"/>
</dbReference>
<evidence type="ECO:0000256" key="5">
    <source>
        <dbReference type="ARBA" id="ARBA00010185"/>
    </source>
</evidence>
<dbReference type="KEGG" id="asun:KG104_05855"/>
<keyword evidence="11 18" id="KW-0812">Transmembrane</keyword>
<protein>
    <recommendedName>
        <fullName evidence="7 18">Phosphatidate cytidylyltransferase</fullName>
        <ecNumber evidence="6 18">2.7.7.41</ecNumber>
    </recommendedName>
</protein>
<evidence type="ECO:0000256" key="12">
    <source>
        <dbReference type="ARBA" id="ARBA00022695"/>
    </source>
</evidence>
<dbReference type="Pfam" id="PF01148">
    <property type="entry name" value="CTP_transf_1"/>
    <property type="match status" value="1"/>
</dbReference>
<feature type="transmembrane region" description="Helical" evidence="20">
    <location>
        <begin position="232"/>
        <end position="250"/>
    </location>
</feature>
<dbReference type="InterPro" id="IPR000374">
    <property type="entry name" value="PC_trans"/>
</dbReference>
<evidence type="ECO:0000256" key="7">
    <source>
        <dbReference type="ARBA" id="ARBA00019373"/>
    </source>
</evidence>
<feature type="transmembrane region" description="Helical" evidence="20">
    <location>
        <begin position="256"/>
        <end position="275"/>
    </location>
</feature>
<evidence type="ECO:0000256" key="2">
    <source>
        <dbReference type="ARBA" id="ARBA00004651"/>
    </source>
</evidence>
<keyword evidence="13 20" id="KW-1133">Transmembrane helix</keyword>
<feature type="transmembrane region" description="Helical" evidence="20">
    <location>
        <begin position="66"/>
        <end position="99"/>
    </location>
</feature>
<dbReference type="GO" id="GO:0004605">
    <property type="term" value="F:phosphatidate cytidylyltransferase activity"/>
    <property type="evidence" value="ECO:0007669"/>
    <property type="project" value="UniProtKB-EC"/>
</dbReference>
<sequence>MSNDQPHSKAGGASLETDPAAKATDMSATEGTGSPEPGKPSKRGRGKAPKAPAKPSKAGRNLPAAIGVGVVLLGALLAGLLFFPFAIVAIATVFAAVGVWEVSRALEVRSIKVPMVPVLVGTVALPFAAYFGGSEALAFALVASVVALLLWRTIDTADDAVRSILAGIFVLLWVPFMLSFAMLLLGEPGGQVRVAVLLLLVVSNDTFGYLVGAIFGKHPMAPKISPKKSWEGFAGSAAGATVVGIIAALYFLDQPWWFGLVLAVATVAAATAGDFSESMIKRELGVKDMSNLLPGHGGIMDRLDSVVFASPVVFMLSVLLVPGA</sequence>
<gene>
    <name evidence="21" type="ORF">KG104_05855</name>
</gene>
<dbReference type="EC" id="2.7.7.41" evidence="6 18"/>
<dbReference type="GO" id="GO:0016024">
    <property type="term" value="P:CDP-diacylglycerol biosynthetic process"/>
    <property type="evidence" value="ECO:0007669"/>
    <property type="project" value="TreeGrafter"/>
</dbReference>
<keyword evidence="9" id="KW-0444">Lipid biosynthesis</keyword>
<feature type="transmembrane region" description="Helical" evidence="20">
    <location>
        <begin position="111"/>
        <end position="130"/>
    </location>
</feature>
<dbReference type="Proteomes" id="UP000680588">
    <property type="component" value="Chromosome"/>
</dbReference>
<feature type="transmembrane region" description="Helical" evidence="20">
    <location>
        <begin position="136"/>
        <end position="152"/>
    </location>
</feature>
<dbReference type="PROSITE" id="PS01315">
    <property type="entry name" value="CDS"/>
    <property type="match status" value="1"/>
</dbReference>
<organism evidence="21 22">
    <name type="scientific">Arthrobacter sunyaminii</name>
    <dbReference type="NCBI Taxonomy" id="2816859"/>
    <lineage>
        <taxon>Bacteria</taxon>
        <taxon>Bacillati</taxon>
        <taxon>Actinomycetota</taxon>
        <taxon>Actinomycetes</taxon>
        <taxon>Micrococcales</taxon>
        <taxon>Micrococcaceae</taxon>
        <taxon>Arthrobacter</taxon>
    </lineage>
</organism>
<evidence type="ECO:0000256" key="13">
    <source>
        <dbReference type="ARBA" id="ARBA00022989"/>
    </source>
</evidence>
<evidence type="ECO:0000313" key="22">
    <source>
        <dbReference type="Proteomes" id="UP000680588"/>
    </source>
</evidence>
<evidence type="ECO:0000313" key="21">
    <source>
        <dbReference type="EMBL" id="QWQ37277.1"/>
    </source>
</evidence>
<evidence type="ECO:0000256" key="3">
    <source>
        <dbReference type="ARBA" id="ARBA00005119"/>
    </source>
</evidence>
<evidence type="ECO:0000256" key="6">
    <source>
        <dbReference type="ARBA" id="ARBA00012487"/>
    </source>
</evidence>
<dbReference type="PANTHER" id="PTHR46382">
    <property type="entry name" value="PHOSPHATIDATE CYTIDYLYLTRANSFERASE"/>
    <property type="match status" value="1"/>
</dbReference>
<dbReference type="GO" id="GO:0005886">
    <property type="term" value="C:plasma membrane"/>
    <property type="evidence" value="ECO:0007669"/>
    <property type="project" value="UniProtKB-SubCell"/>
</dbReference>
<comment type="catalytic activity">
    <reaction evidence="1 18">
        <text>a 1,2-diacyl-sn-glycero-3-phosphate + CTP + H(+) = a CDP-1,2-diacyl-sn-glycerol + diphosphate</text>
        <dbReference type="Rhea" id="RHEA:16229"/>
        <dbReference type="ChEBI" id="CHEBI:15378"/>
        <dbReference type="ChEBI" id="CHEBI:33019"/>
        <dbReference type="ChEBI" id="CHEBI:37563"/>
        <dbReference type="ChEBI" id="CHEBI:58332"/>
        <dbReference type="ChEBI" id="CHEBI:58608"/>
        <dbReference type="EC" id="2.7.7.41"/>
    </reaction>
</comment>
<feature type="transmembrane region" description="Helical" evidence="20">
    <location>
        <begin position="306"/>
        <end position="323"/>
    </location>
</feature>